<evidence type="ECO:0000313" key="15">
    <source>
        <dbReference type="Proteomes" id="UP001140949"/>
    </source>
</evidence>
<dbReference type="InterPro" id="IPR051348">
    <property type="entry name" value="U-box_ubiquitin_ligases"/>
</dbReference>
<name>A0AAX6H866_IRIPA</name>
<dbReference type="SUPFAM" id="SSF56112">
    <property type="entry name" value="Protein kinase-like (PK-like)"/>
    <property type="match status" value="1"/>
</dbReference>
<dbReference type="FunFam" id="3.30.200.20:FF:000162">
    <property type="entry name" value="Adenine nucleotide alpha hydrolase-like domain kinase"/>
    <property type="match status" value="1"/>
</dbReference>
<evidence type="ECO:0000256" key="11">
    <source>
        <dbReference type="SAM" id="MobiDB-lite"/>
    </source>
</evidence>
<keyword evidence="4" id="KW-0808">Transferase</keyword>
<evidence type="ECO:0000256" key="8">
    <source>
        <dbReference type="ARBA" id="ARBA00022840"/>
    </source>
</evidence>
<comment type="pathway">
    <text evidence="2">Protein modification; protein ubiquitination.</text>
</comment>
<dbReference type="InterPro" id="IPR000719">
    <property type="entry name" value="Prot_kinase_dom"/>
</dbReference>
<dbReference type="PANTHER" id="PTHR45647">
    <property type="entry name" value="OS02G0152300 PROTEIN"/>
    <property type="match status" value="1"/>
</dbReference>
<dbReference type="SUPFAM" id="SSF57850">
    <property type="entry name" value="RING/U-box"/>
    <property type="match status" value="1"/>
</dbReference>
<feature type="compositionally biased region" description="Polar residues" evidence="11">
    <location>
        <begin position="1"/>
        <end position="13"/>
    </location>
</feature>
<feature type="region of interest" description="Disordered" evidence="11">
    <location>
        <begin position="1"/>
        <end position="21"/>
    </location>
</feature>
<gene>
    <name evidence="14" type="ORF">M6B38_325270</name>
</gene>
<keyword evidence="8 9" id="KW-0067">ATP-binding</keyword>
<evidence type="ECO:0000313" key="14">
    <source>
        <dbReference type="EMBL" id="KAJ6836761.1"/>
    </source>
</evidence>
<evidence type="ECO:0000256" key="10">
    <source>
        <dbReference type="SAM" id="Coils"/>
    </source>
</evidence>
<keyword evidence="7" id="KW-0833">Ubl conjugation pathway</keyword>
<dbReference type="GO" id="GO:0016567">
    <property type="term" value="P:protein ubiquitination"/>
    <property type="evidence" value="ECO:0007669"/>
    <property type="project" value="InterPro"/>
</dbReference>
<feature type="domain" description="U-box" evidence="13">
    <location>
        <begin position="832"/>
        <end position="906"/>
    </location>
</feature>
<comment type="catalytic activity">
    <reaction evidence="1">
        <text>S-ubiquitinyl-[E2 ubiquitin-conjugating enzyme]-L-cysteine + [acceptor protein]-L-lysine = [E2 ubiquitin-conjugating enzyme]-L-cysteine + N(6)-ubiquitinyl-[acceptor protein]-L-lysine.</text>
        <dbReference type="EC" id="2.3.2.27"/>
    </reaction>
</comment>
<dbReference type="Pfam" id="PF04564">
    <property type="entry name" value="U-box"/>
    <property type="match status" value="1"/>
</dbReference>
<comment type="caution">
    <text evidence="14">The sequence shown here is derived from an EMBL/GenBank/DDBJ whole genome shotgun (WGS) entry which is preliminary data.</text>
</comment>
<dbReference type="Proteomes" id="UP001140949">
    <property type="component" value="Unassembled WGS sequence"/>
</dbReference>
<dbReference type="InterPro" id="IPR008271">
    <property type="entry name" value="Ser/Thr_kinase_AS"/>
</dbReference>
<dbReference type="PROSITE" id="PS50011">
    <property type="entry name" value="PROTEIN_KINASE_DOM"/>
    <property type="match status" value="1"/>
</dbReference>
<reference evidence="14" key="1">
    <citation type="journal article" date="2023" name="GigaByte">
        <title>Genome assembly of the bearded iris, Iris pallida Lam.</title>
        <authorList>
            <person name="Bruccoleri R.E."/>
            <person name="Oakeley E.J."/>
            <person name="Faust A.M.E."/>
            <person name="Altorfer M."/>
            <person name="Dessus-Babus S."/>
            <person name="Burckhardt D."/>
            <person name="Oertli M."/>
            <person name="Naumann U."/>
            <person name="Petersen F."/>
            <person name="Wong J."/>
        </authorList>
    </citation>
    <scope>NUCLEOTIDE SEQUENCE</scope>
    <source>
        <strain evidence="14">GSM-AAB239-AS_SAM_17_03QT</strain>
    </source>
</reference>
<dbReference type="CDD" id="cd16655">
    <property type="entry name" value="RING-Ubox_WDSUB1-like"/>
    <property type="match status" value="1"/>
</dbReference>
<evidence type="ECO:0000259" key="12">
    <source>
        <dbReference type="PROSITE" id="PS50011"/>
    </source>
</evidence>
<dbReference type="Gene3D" id="3.40.50.620">
    <property type="entry name" value="HUPs"/>
    <property type="match status" value="1"/>
</dbReference>
<keyword evidence="6" id="KW-0418">Kinase</keyword>
<dbReference type="InterPro" id="IPR013083">
    <property type="entry name" value="Znf_RING/FYVE/PHD"/>
</dbReference>
<evidence type="ECO:0000256" key="1">
    <source>
        <dbReference type="ARBA" id="ARBA00000900"/>
    </source>
</evidence>
<dbReference type="PANTHER" id="PTHR45647:SF100">
    <property type="entry name" value="U-BOX DOMAIN-CONTAINING PROTEIN 33"/>
    <property type="match status" value="1"/>
</dbReference>
<evidence type="ECO:0000259" key="13">
    <source>
        <dbReference type="PROSITE" id="PS51698"/>
    </source>
</evidence>
<evidence type="ECO:0000256" key="4">
    <source>
        <dbReference type="ARBA" id="ARBA00022679"/>
    </source>
</evidence>
<sequence>MARSMSAVSSVRGGSSMRETEIESVVSFGNEEEEGGGEGGGEEKVYVAVKKELKEGKATLLWLLQHTSREKKIVITHVHVPAQMIPMMGSKFPANHVKPQVAKKYRDCEREKVDRSLDDYIDVCSQLKARAEKLVFEAEDVAKGLLDVVALHGITKLVMGAAPDRKYSRKMKEPRSKTAITMKQQAKPFCSIWFVCKGSLICTRDAVLDASWLVSPSTSITSSTTSSQSEQLRSRSFPAEQVEPLRHAYPKPDLYRSSSDNISFIAGGTVVNSPPPVRTLAPRSRFSSEGGPTIDLTGDPWDGISSRTTPSLNHSVSSASDDIMSSSDFLSLYRDGERSEMSPVPPLVQESDDDVHFASPPNELEDVGLDTEVYDKLQEAMTEAENLRHEAYRESLRRQTAEKKAIEALKRAKASESLYAKEVKQRKDIEEALAREKAEVETLKNQRDETMEQCQIANMQKEALELQIVDSNSIIKDLEEKLLSAQHLFNSLQVEHEELQLLRDASIREAEELRRKTEAGTTRTHGPTYFSEFSYSEIEQATCNFSSSCKIGEGGYGSVYKGFLRNTIVAIKLLNPEGMQGQPEFHQEVNVLSRVRHPNLVTLIGSCSEAWALIYEFLPGGSLEDRLDCKNHSPPLTWQARTRIATEICSSLIFLHSNKPHSVVHGDLKPDNIFLDANLVSKIGDFGICRFILQSTSTATLYCQTTPKGTFAYMDPEFAATGELTPQSDVYSFGVILLRLLTGKQPFGLVKEVKGALEKGLLQGMIDPSAGNWPFVQAKQLAHLGLRCCEMSRKSRPDLVGDVWRVLEPMMRANSSSVMRQSFGSVIEDNSSIPNYFICPIFQEIMSNPQIAADGFTYEAEAVKGWIDSGHDTSPMTNLKLPHLDLIPNRALHSAIQEWLQQHQQL</sequence>
<feature type="coiled-coil region" evidence="10">
    <location>
        <begin position="419"/>
        <end position="516"/>
    </location>
</feature>
<keyword evidence="10" id="KW-0175">Coiled coil</keyword>
<dbReference type="PROSITE" id="PS00108">
    <property type="entry name" value="PROTEIN_KINASE_ST"/>
    <property type="match status" value="1"/>
</dbReference>
<dbReference type="EC" id="2.3.2.27" evidence="3"/>
<dbReference type="GO" id="GO:0004672">
    <property type="term" value="F:protein kinase activity"/>
    <property type="evidence" value="ECO:0007669"/>
    <property type="project" value="InterPro"/>
</dbReference>
<proteinExistence type="predicted"/>
<dbReference type="GO" id="GO:0061630">
    <property type="term" value="F:ubiquitin protein ligase activity"/>
    <property type="evidence" value="ECO:0007669"/>
    <property type="project" value="UniProtKB-EC"/>
</dbReference>
<feature type="domain" description="Protein kinase" evidence="12">
    <location>
        <begin position="545"/>
        <end position="824"/>
    </location>
</feature>
<dbReference type="GO" id="GO:0005524">
    <property type="term" value="F:ATP binding"/>
    <property type="evidence" value="ECO:0007669"/>
    <property type="project" value="UniProtKB-UniRule"/>
</dbReference>
<evidence type="ECO:0000256" key="9">
    <source>
        <dbReference type="PROSITE-ProRule" id="PRU10141"/>
    </source>
</evidence>
<dbReference type="SMART" id="SM00220">
    <property type="entry name" value="S_TKc"/>
    <property type="match status" value="1"/>
</dbReference>
<dbReference type="Gene3D" id="3.30.200.20">
    <property type="entry name" value="Phosphorylase Kinase, domain 1"/>
    <property type="match status" value="1"/>
</dbReference>
<keyword evidence="5 9" id="KW-0547">Nucleotide-binding</keyword>
<evidence type="ECO:0000256" key="3">
    <source>
        <dbReference type="ARBA" id="ARBA00012483"/>
    </source>
</evidence>
<protein>
    <recommendedName>
        <fullName evidence="3">RING-type E3 ubiquitin transferase</fullName>
        <ecNumber evidence="3">2.3.2.27</ecNumber>
    </recommendedName>
</protein>
<dbReference type="InterPro" id="IPR017441">
    <property type="entry name" value="Protein_kinase_ATP_BS"/>
</dbReference>
<dbReference type="PROSITE" id="PS51698">
    <property type="entry name" value="U_BOX"/>
    <property type="match status" value="1"/>
</dbReference>
<dbReference type="SMART" id="SM00504">
    <property type="entry name" value="Ubox"/>
    <property type="match status" value="1"/>
</dbReference>
<keyword evidence="15" id="KW-1185">Reference proteome</keyword>
<organism evidence="14 15">
    <name type="scientific">Iris pallida</name>
    <name type="common">Sweet iris</name>
    <dbReference type="NCBI Taxonomy" id="29817"/>
    <lineage>
        <taxon>Eukaryota</taxon>
        <taxon>Viridiplantae</taxon>
        <taxon>Streptophyta</taxon>
        <taxon>Embryophyta</taxon>
        <taxon>Tracheophyta</taxon>
        <taxon>Spermatophyta</taxon>
        <taxon>Magnoliopsida</taxon>
        <taxon>Liliopsida</taxon>
        <taxon>Asparagales</taxon>
        <taxon>Iridaceae</taxon>
        <taxon>Iridoideae</taxon>
        <taxon>Irideae</taxon>
        <taxon>Iris</taxon>
    </lineage>
</organism>
<evidence type="ECO:0000256" key="6">
    <source>
        <dbReference type="ARBA" id="ARBA00022777"/>
    </source>
</evidence>
<feature type="compositionally biased region" description="Low complexity" evidence="11">
    <location>
        <begin position="217"/>
        <end position="236"/>
    </location>
</feature>
<dbReference type="InterPro" id="IPR003613">
    <property type="entry name" value="Ubox_domain"/>
</dbReference>
<dbReference type="CDD" id="cd01989">
    <property type="entry name" value="USP_STK_Ubox_N"/>
    <property type="match status" value="1"/>
</dbReference>
<dbReference type="EMBL" id="JANAVB010011800">
    <property type="protein sequence ID" value="KAJ6836761.1"/>
    <property type="molecule type" value="Genomic_DNA"/>
</dbReference>
<dbReference type="Gene3D" id="1.10.510.10">
    <property type="entry name" value="Transferase(Phosphotransferase) domain 1"/>
    <property type="match status" value="1"/>
</dbReference>
<feature type="region of interest" description="Disordered" evidence="11">
    <location>
        <begin position="282"/>
        <end position="301"/>
    </location>
</feature>
<dbReference type="InterPro" id="IPR011009">
    <property type="entry name" value="Kinase-like_dom_sf"/>
</dbReference>
<feature type="region of interest" description="Disordered" evidence="11">
    <location>
        <begin position="217"/>
        <end position="240"/>
    </location>
</feature>
<dbReference type="AlphaFoldDB" id="A0AAX6H866"/>
<feature type="binding site" evidence="9">
    <location>
        <position position="572"/>
    </location>
    <ligand>
        <name>ATP</name>
        <dbReference type="ChEBI" id="CHEBI:30616"/>
    </ligand>
</feature>
<dbReference type="InterPro" id="IPR014729">
    <property type="entry name" value="Rossmann-like_a/b/a_fold"/>
</dbReference>
<reference evidence="14" key="2">
    <citation type="submission" date="2023-04" db="EMBL/GenBank/DDBJ databases">
        <authorList>
            <person name="Bruccoleri R.E."/>
            <person name="Oakeley E.J."/>
            <person name="Faust A.-M."/>
            <person name="Dessus-Babus S."/>
            <person name="Altorfer M."/>
            <person name="Burckhardt D."/>
            <person name="Oertli M."/>
            <person name="Naumann U."/>
            <person name="Petersen F."/>
            <person name="Wong J."/>
        </authorList>
    </citation>
    <scope>NUCLEOTIDE SEQUENCE</scope>
    <source>
        <strain evidence="14">GSM-AAB239-AS_SAM_17_03QT</strain>
        <tissue evidence="14">Leaf</tissue>
    </source>
</reference>
<dbReference type="Pfam" id="PF00069">
    <property type="entry name" value="Pkinase"/>
    <property type="match status" value="1"/>
</dbReference>
<evidence type="ECO:0000256" key="7">
    <source>
        <dbReference type="ARBA" id="ARBA00022786"/>
    </source>
</evidence>
<evidence type="ECO:0000256" key="5">
    <source>
        <dbReference type="ARBA" id="ARBA00022741"/>
    </source>
</evidence>
<evidence type="ECO:0000256" key="2">
    <source>
        <dbReference type="ARBA" id="ARBA00004906"/>
    </source>
</evidence>
<accession>A0AAX6H866</accession>
<dbReference type="PROSITE" id="PS00107">
    <property type="entry name" value="PROTEIN_KINASE_ATP"/>
    <property type="match status" value="1"/>
</dbReference>
<dbReference type="Gene3D" id="3.30.40.10">
    <property type="entry name" value="Zinc/RING finger domain, C3HC4 (zinc finger)"/>
    <property type="match status" value="1"/>
</dbReference>